<keyword evidence="1" id="KW-0812">Transmembrane</keyword>
<dbReference type="EMBL" id="AGRW01000047">
    <property type="protein sequence ID" value="EIC01699.1"/>
    <property type="molecule type" value="Genomic_DNA"/>
</dbReference>
<feature type="transmembrane region" description="Helical" evidence="1">
    <location>
        <begin position="6"/>
        <end position="25"/>
    </location>
</feature>
<feature type="transmembrane region" description="Helical" evidence="1">
    <location>
        <begin position="79"/>
        <end position="105"/>
    </location>
</feature>
<dbReference type="InterPro" id="IPR010540">
    <property type="entry name" value="CmpB_TMEM229"/>
</dbReference>
<dbReference type="STRING" id="907348.TresaDRAFT_0988"/>
<name>H7EKX4_9SPIR</name>
<dbReference type="PATRIC" id="fig|907348.3.peg.1554"/>
<proteinExistence type="predicted"/>
<organism evidence="2 3">
    <name type="scientific">Treponema saccharophilum DSM 2985</name>
    <dbReference type="NCBI Taxonomy" id="907348"/>
    <lineage>
        <taxon>Bacteria</taxon>
        <taxon>Pseudomonadati</taxon>
        <taxon>Spirochaetota</taxon>
        <taxon>Spirochaetia</taxon>
        <taxon>Spirochaetales</taxon>
        <taxon>Treponemataceae</taxon>
        <taxon>Treponema</taxon>
    </lineage>
</organism>
<feature type="transmembrane region" description="Helical" evidence="1">
    <location>
        <begin position="151"/>
        <end position="174"/>
    </location>
</feature>
<accession>H7EKX4</accession>
<dbReference type="RefSeq" id="WP_002704418.1">
    <property type="nucleotide sequence ID" value="NZ_AGRW01000047.1"/>
</dbReference>
<feature type="transmembrane region" description="Helical" evidence="1">
    <location>
        <begin position="46"/>
        <end position="67"/>
    </location>
</feature>
<dbReference type="Pfam" id="PF06541">
    <property type="entry name" value="ABC_trans_CmpB"/>
    <property type="match status" value="1"/>
</dbReference>
<evidence type="ECO:0000313" key="3">
    <source>
        <dbReference type="Proteomes" id="UP000003571"/>
    </source>
</evidence>
<gene>
    <name evidence="2" type="ORF">TresaDRAFT_0988</name>
</gene>
<feature type="transmembrane region" description="Helical" evidence="1">
    <location>
        <begin position="126"/>
        <end position="145"/>
    </location>
</feature>
<dbReference type="OrthoDB" id="9789229at2"/>
<keyword evidence="1" id="KW-1133">Transmembrane helix</keyword>
<dbReference type="Proteomes" id="UP000003571">
    <property type="component" value="Unassembled WGS sequence"/>
</dbReference>
<evidence type="ECO:0000313" key="2">
    <source>
        <dbReference type="EMBL" id="EIC01699.1"/>
    </source>
</evidence>
<dbReference type="AlphaFoldDB" id="H7EKX4"/>
<reference evidence="2 3" key="1">
    <citation type="submission" date="2011-09" db="EMBL/GenBank/DDBJ databases">
        <title>The draft genome of Treponema saccharophilum DSM 2985.</title>
        <authorList>
            <consortium name="US DOE Joint Genome Institute (JGI-PGF)"/>
            <person name="Lucas S."/>
            <person name="Copeland A."/>
            <person name="Lapidus A."/>
            <person name="Glavina del Rio T."/>
            <person name="Dalin E."/>
            <person name="Tice H."/>
            <person name="Bruce D."/>
            <person name="Goodwin L."/>
            <person name="Pitluck S."/>
            <person name="Peters L."/>
            <person name="Kyrpides N."/>
            <person name="Mavromatis K."/>
            <person name="Ivanova N."/>
            <person name="Markowitz V."/>
            <person name="Cheng J.-F."/>
            <person name="Hugenholtz P."/>
            <person name="Woyke T."/>
            <person name="Wu D."/>
            <person name="Gronow S."/>
            <person name="Wellnitz S."/>
            <person name="Brambilla E."/>
            <person name="Klenk H.-P."/>
            <person name="Eisen J.A."/>
        </authorList>
    </citation>
    <scope>NUCLEOTIDE SEQUENCE [LARGE SCALE GENOMIC DNA]</scope>
    <source>
        <strain evidence="2 3">DSM 2985</strain>
    </source>
</reference>
<protein>
    <recommendedName>
        <fullName evidence="4">ABC transporter permease</fullName>
    </recommendedName>
</protein>
<evidence type="ECO:0008006" key="4">
    <source>
        <dbReference type="Google" id="ProtNLM"/>
    </source>
</evidence>
<keyword evidence="3" id="KW-1185">Reference proteome</keyword>
<dbReference type="eggNOG" id="COG4905">
    <property type="taxonomic scope" value="Bacteria"/>
</dbReference>
<comment type="caution">
    <text evidence="2">The sequence shown here is derived from an EMBL/GenBank/DDBJ whole genome shotgun (WGS) entry which is preliminary data.</text>
</comment>
<keyword evidence="1" id="KW-0472">Membrane</keyword>
<evidence type="ECO:0000256" key="1">
    <source>
        <dbReference type="SAM" id="Phobius"/>
    </source>
</evidence>
<sequence length="241" mass="28452">MNLFLVLTFLFFTGSLIGWGLEVFWRKFFSRNNPAHKWINPGFLTGPYLPLYGLSLCLLFVLSMIDVSFIEGAWLRKLFLFALMAACITAVEYVAGLIFITGMHIKLWDYSRNRGNIKGIICPQYSFYWMVLSALYYFLIHPAILDWLYWFTNHLSFCLVVGYFYGVMTLDLCYTFNLSAKIREFAREKEIAVHYENLKSELCRRNEELKEKGNFLFAFSAKSPLKERMRDIFERLESQRK</sequence>